<feature type="compositionally biased region" description="Low complexity" evidence="1">
    <location>
        <begin position="34"/>
        <end position="48"/>
    </location>
</feature>
<accession>A0ABP7FC77</accession>
<name>A0ABP7FC77_9ACTN</name>
<dbReference type="RefSeq" id="WP_344968681.1">
    <property type="nucleotide sequence ID" value="NZ_BAABDD010000005.1"/>
</dbReference>
<feature type="compositionally biased region" description="Pro residues" evidence="1">
    <location>
        <begin position="151"/>
        <end position="168"/>
    </location>
</feature>
<proteinExistence type="predicted"/>
<keyword evidence="4" id="KW-1185">Reference proteome</keyword>
<feature type="region of interest" description="Disordered" evidence="1">
    <location>
        <begin position="203"/>
        <end position="261"/>
    </location>
</feature>
<comment type="caution">
    <text evidence="3">The sequence shown here is derived from an EMBL/GenBank/DDBJ whole genome shotgun (WGS) entry which is preliminary data.</text>
</comment>
<keyword evidence="2" id="KW-1133">Transmembrane helix</keyword>
<evidence type="ECO:0000313" key="3">
    <source>
        <dbReference type="EMBL" id="GAA3735389.1"/>
    </source>
</evidence>
<protein>
    <recommendedName>
        <fullName evidence="5">DUF3558 domain-containing protein</fullName>
    </recommendedName>
</protein>
<feature type="compositionally biased region" description="Gly residues" evidence="1">
    <location>
        <begin position="17"/>
        <end position="33"/>
    </location>
</feature>
<evidence type="ECO:0008006" key="5">
    <source>
        <dbReference type="Google" id="ProtNLM"/>
    </source>
</evidence>
<feature type="compositionally biased region" description="Low complexity" evidence="1">
    <location>
        <begin position="215"/>
        <end position="231"/>
    </location>
</feature>
<reference evidence="4" key="1">
    <citation type="journal article" date="2019" name="Int. J. Syst. Evol. Microbiol.">
        <title>The Global Catalogue of Microorganisms (GCM) 10K type strain sequencing project: providing services to taxonomists for standard genome sequencing and annotation.</title>
        <authorList>
            <consortium name="The Broad Institute Genomics Platform"/>
            <consortium name="The Broad Institute Genome Sequencing Center for Infectious Disease"/>
            <person name="Wu L."/>
            <person name="Ma J."/>
        </authorList>
    </citation>
    <scope>NUCLEOTIDE SEQUENCE [LARGE SCALE GENOMIC DNA]</scope>
    <source>
        <strain evidence="4">JCM 17137</strain>
    </source>
</reference>
<gene>
    <name evidence="3" type="ORF">GCM10022402_14480</name>
</gene>
<dbReference type="Proteomes" id="UP001500908">
    <property type="component" value="Unassembled WGS sequence"/>
</dbReference>
<evidence type="ECO:0000256" key="1">
    <source>
        <dbReference type="SAM" id="MobiDB-lite"/>
    </source>
</evidence>
<dbReference type="EMBL" id="BAABDD010000005">
    <property type="protein sequence ID" value="GAA3735389.1"/>
    <property type="molecule type" value="Genomic_DNA"/>
</dbReference>
<keyword evidence="2" id="KW-0472">Membrane</keyword>
<sequence length="427" mass="44014">MSDNGPYTQPPQYPQGDEGGNSGGQSAQGGGYQQPGPGEANTGGQQPHPGGPYQPGPGAPNAPQPPPNGPYQPGPGDPNAQPPYPSGPYQGGYDPNAPQQYPSGPYPAVYGPATGGHPPYQQPPYGNAAQPGPGGPQFPPQQAFQQGGQPPYGPPGGPGMPGYPPPPAPRKSNAGLWIVLAGGAVIMVLVVAVMVMLIRGSGGGTEVAPADEGVADSQQQDDSQQSDSQGGEQDEQDDTQSEGGQGEGDGQAAGEPPYAIPEEPCKAITEDKAAEIGASDPSKNISNTISSCYWSVEGEDGTYGSLNVTYEYPYGGSDSVEGAKETFQTNLEYATDESGDYSDIEVHENQDVNIGDEGKLIFATNSTVTKQSVGTLLIREENVNITVEYSMSPDIMASDPPPPLEFSDVESLLPELGKQTLNIVGSA</sequence>
<evidence type="ECO:0000256" key="2">
    <source>
        <dbReference type="SAM" id="Phobius"/>
    </source>
</evidence>
<organism evidence="3 4">
    <name type="scientific">Salinactinospora qingdaonensis</name>
    <dbReference type="NCBI Taxonomy" id="702744"/>
    <lineage>
        <taxon>Bacteria</taxon>
        <taxon>Bacillati</taxon>
        <taxon>Actinomycetota</taxon>
        <taxon>Actinomycetes</taxon>
        <taxon>Streptosporangiales</taxon>
        <taxon>Nocardiopsidaceae</taxon>
        <taxon>Salinactinospora</taxon>
    </lineage>
</organism>
<feature type="region of interest" description="Disordered" evidence="1">
    <location>
        <begin position="1"/>
        <end position="168"/>
    </location>
</feature>
<feature type="transmembrane region" description="Helical" evidence="2">
    <location>
        <begin position="174"/>
        <end position="198"/>
    </location>
</feature>
<keyword evidence="2" id="KW-0812">Transmembrane</keyword>
<feature type="compositionally biased region" description="Low complexity" evidence="1">
    <location>
        <begin position="140"/>
        <end position="149"/>
    </location>
</feature>
<evidence type="ECO:0000313" key="4">
    <source>
        <dbReference type="Proteomes" id="UP001500908"/>
    </source>
</evidence>
<feature type="compositionally biased region" description="Pro residues" evidence="1">
    <location>
        <begin position="49"/>
        <end position="86"/>
    </location>
</feature>